<keyword evidence="3 6" id="KW-1133">Transmembrane helix</keyword>
<comment type="caution">
    <text evidence="9">The sequence shown here is derived from an EMBL/GenBank/DDBJ whole genome shotgun (WGS) entry which is preliminary data.</text>
</comment>
<dbReference type="InterPro" id="IPR052606">
    <property type="entry name" value="DnaJ_domain_protein"/>
</dbReference>
<dbReference type="Pfam" id="PF00226">
    <property type="entry name" value="DnaJ"/>
    <property type="match status" value="1"/>
</dbReference>
<evidence type="ECO:0000259" key="8">
    <source>
        <dbReference type="PROSITE" id="PS50076"/>
    </source>
</evidence>
<comment type="subcellular location">
    <subcellularLocation>
        <location evidence="5">Endomembrane system</location>
        <topology evidence="5">Single-pass membrane protein</topology>
    </subcellularLocation>
</comment>
<dbReference type="InterPro" id="IPR036869">
    <property type="entry name" value="J_dom_sf"/>
</dbReference>
<dbReference type="OrthoDB" id="413400at2759"/>
<dbReference type="Gene3D" id="1.10.287.110">
    <property type="entry name" value="DnaJ domain"/>
    <property type="match status" value="1"/>
</dbReference>
<evidence type="ECO:0000256" key="7">
    <source>
        <dbReference type="SAM" id="SignalP"/>
    </source>
</evidence>
<dbReference type="PANTHER" id="PTHR44653:SF2">
    <property type="entry name" value="DNAJ HOMOLOG SUBFAMILY C MEMBER 1"/>
    <property type="match status" value="1"/>
</dbReference>
<evidence type="ECO:0000256" key="6">
    <source>
        <dbReference type="SAM" id="Phobius"/>
    </source>
</evidence>
<feature type="domain" description="J" evidence="8">
    <location>
        <begin position="49"/>
        <end position="118"/>
    </location>
</feature>
<name>A0A2T9YBJ9_9FUNG</name>
<dbReference type="PRINTS" id="PR00625">
    <property type="entry name" value="JDOMAIN"/>
</dbReference>
<dbReference type="PANTHER" id="PTHR44653">
    <property type="entry name" value="DNAJ HOMOLOG SUBFAMILY C MEMBER 1"/>
    <property type="match status" value="1"/>
</dbReference>
<dbReference type="InterPro" id="IPR001623">
    <property type="entry name" value="DnaJ_domain"/>
</dbReference>
<keyword evidence="2 7" id="KW-0732">Signal</keyword>
<feature type="transmembrane region" description="Helical" evidence="6">
    <location>
        <begin position="142"/>
        <end position="165"/>
    </location>
</feature>
<evidence type="ECO:0000256" key="5">
    <source>
        <dbReference type="ARBA" id="ARBA00037847"/>
    </source>
</evidence>
<dbReference type="AlphaFoldDB" id="A0A2T9YBJ9"/>
<dbReference type="PROSITE" id="PS50076">
    <property type="entry name" value="DNAJ_2"/>
    <property type="match status" value="1"/>
</dbReference>
<dbReference type="Proteomes" id="UP000245699">
    <property type="component" value="Unassembled WGS sequence"/>
</dbReference>
<evidence type="ECO:0000256" key="3">
    <source>
        <dbReference type="ARBA" id="ARBA00022989"/>
    </source>
</evidence>
<dbReference type="SUPFAM" id="SSF46565">
    <property type="entry name" value="Chaperone J-domain"/>
    <property type="match status" value="1"/>
</dbReference>
<dbReference type="STRING" id="61424.A0A2T9YBJ9"/>
<evidence type="ECO:0000313" key="10">
    <source>
        <dbReference type="Proteomes" id="UP000245699"/>
    </source>
</evidence>
<feature type="chain" id="PRO_5015526688" description="J domain-containing protein" evidence="7">
    <location>
        <begin position="23"/>
        <end position="260"/>
    </location>
</feature>
<dbReference type="SMART" id="SM00271">
    <property type="entry name" value="DnaJ"/>
    <property type="match status" value="1"/>
</dbReference>
<evidence type="ECO:0000256" key="1">
    <source>
        <dbReference type="ARBA" id="ARBA00022692"/>
    </source>
</evidence>
<evidence type="ECO:0000256" key="4">
    <source>
        <dbReference type="ARBA" id="ARBA00023136"/>
    </source>
</evidence>
<feature type="signal peptide" evidence="7">
    <location>
        <begin position="1"/>
        <end position="22"/>
    </location>
</feature>
<evidence type="ECO:0000256" key="2">
    <source>
        <dbReference type="ARBA" id="ARBA00022729"/>
    </source>
</evidence>
<dbReference type="GO" id="GO:0012505">
    <property type="term" value="C:endomembrane system"/>
    <property type="evidence" value="ECO:0007669"/>
    <property type="project" value="UniProtKB-SubCell"/>
</dbReference>
<dbReference type="CDD" id="cd06257">
    <property type="entry name" value="DnaJ"/>
    <property type="match status" value="1"/>
</dbReference>
<reference evidence="9 10" key="1">
    <citation type="journal article" date="2018" name="MBio">
        <title>Comparative Genomics Reveals the Core Gene Toolbox for the Fungus-Insect Symbiosis.</title>
        <authorList>
            <person name="Wang Y."/>
            <person name="Stata M."/>
            <person name="Wang W."/>
            <person name="Stajich J.E."/>
            <person name="White M.M."/>
            <person name="Moncalvo J.M."/>
        </authorList>
    </citation>
    <scope>NUCLEOTIDE SEQUENCE [LARGE SCALE GENOMIC DNA]</scope>
    <source>
        <strain evidence="9 10">AUS-77-4</strain>
    </source>
</reference>
<dbReference type="EMBL" id="MBFT01000527">
    <property type="protein sequence ID" value="PVU89700.1"/>
    <property type="molecule type" value="Genomic_DNA"/>
</dbReference>
<protein>
    <recommendedName>
        <fullName evidence="8">J domain-containing protein</fullName>
    </recommendedName>
</protein>
<keyword evidence="1 6" id="KW-0812">Transmembrane</keyword>
<evidence type="ECO:0000313" key="9">
    <source>
        <dbReference type="EMBL" id="PVU89700.1"/>
    </source>
</evidence>
<gene>
    <name evidence="9" type="ORF">BB559_004985</name>
</gene>
<sequence length="260" mass="30442">MKFSRSGIVLFVVCMAMIKVFGEHKWRKTLDMEIIDTMKDIKSGEGSYDWYKIIGVTEDANVEEITKAHRIYSRRHHPDKLKGTPEEIEIVSERFKNIGVAVGILKEEFKRKRYDYFRKHGIPIWSKKTKIYKFGFYVSFYIWWYQVLAAPFVIAIVLSTIEYITKAVYYQMAQKEIESKKSAGTYFLQEKKQVSGTEKDILIKETGSEKEINLQLENIKNLDSFKAVFGIKDAESIEPATFSGLYIVRKSKELVEYFKK</sequence>
<proteinExistence type="predicted"/>
<accession>A0A2T9YBJ9</accession>
<organism evidence="9 10">
    <name type="scientific">Furculomyces boomerangus</name>
    <dbReference type="NCBI Taxonomy" id="61424"/>
    <lineage>
        <taxon>Eukaryota</taxon>
        <taxon>Fungi</taxon>
        <taxon>Fungi incertae sedis</taxon>
        <taxon>Zoopagomycota</taxon>
        <taxon>Kickxellomycotina</taxon>
        <taxon>Harpellomycetes</taxon>
        <taxon>Harpellales</taxon>
        <taxon>Harpellaceae</taxon>
        <taxon>Furculomyces</taxon>
    </lineage>
</organism>
<keyword evidence="4 6" id="KW-0472">Membrane</keyword>
<keyword evidence="10" id="KW-1185">Reference proteome</keyword>